<dbReference type="InterPro" id="IPR010327">
    <property type="entry name" value="FldB/FldC_alpha/beta"/>
</dbReference>
<dbReference type="EMBL" id="JARGYC010000002">
    <property type="protein sequence ID" value="MDF0599301.1"/>
    <property type="molecule type" value="Genomic_DNA"/>
</dbReference>
<dbReference type="PANTHER" id="PTHR30548:SF1">
    <property type="entry name" value="DEHYDRATASE SUBUNIT MJ0007-RELATED"/>
    <property type="match status" value="1"/>
</dbReference>
<comment type="caution">
    <text evidence="2">The sequence shown here is derived from an EMBL/GenBank/DDBJ whole genome shotgun (WGS) entry which is preliminary data.</text>
</comment>
<gene>
    <name evidence="2" type="ORF">P1J78_01020</name>
</gene>
<reference evidence="2" key="1">
    <citation type="submission" date="2023-03" db="EMBL/GenBank/DDBJ databases">
        <title>Multiphase analysis and comparison of six strains from genera Psychromarinibacter, Lutimaribacter, and Maritimibacter, including a novel species: Psychromarinibacter sediminicola sp. nov.</title>
        <authorList>
            <person name="Wang Y.-H."/>
            <person name="Ye M.-Q."/>
            <person name="Du Z.-J."/>
        </authorList>
    </citation>
    <scope>NUCLEOTIDE SEQUENCE</scope>
    <source>
        <strain evidence="2">C21-152</strain>
    </source>
</reference>
<dbReference type="RefSeq" id="WP_275565449.1">
    <property type="nucleotide sequence ID" value="NZ_JARGYC010000002.1"/>
</dbReference>
<accession>A0AAE3NN34</accession>
<dbReference type="Gene3D" id="3.40.50.11900">
    <property type="match status" value="1"/>
</dbReference>
<dbReference type="PANTHER" id="PTHR30548">
    <property type="entry name" value="2-HYDROXYGLUTARYL-COA DEHYDRATASE, D-COMPONENT-RELATED"/>
    <property type="match status" value="1"/>
</dbReference>
<name>A0AAE3NN34_9RHOB</name>
<sequence length="441" mass="49720">MTERPRDLHADDALACTRDARDWRRRWLSDLRQRVFDEGEPYVIADGVAPHEICHAMGVPVVSVPWYSAVISAKRLSATYFDFLEDQGYHAGLPRYVSLPLASTLHGDPDVAPYGGLPKPAFLMARLRGDAGQRVMELWAKALDCPLYVIDASSPEALDPRWWERGQTDWETLYGTERLDFQVAQLEGLVTFAEARLGRRFDRDVFARQMQRVNELGEAADAAKRVLAAAPKLPVSVPEQLQNIMTPTWFRGDQWATDHVRRYRDEVQAHAQAGGAVCDDENIRLLWLNNGLWHDTQFYRAFEESHGAVFVWTMYTNFLSDGYRKYGDDPMRALAARHISMNEQLHTNPWMADWILQMAEDFRADGAVMLTPVGDRLQAYGTRGTINRCEAAGLPVVELKASMVDARGWDGAAARARVAEFIETRVAPGAARRRARESGAG</sequence>
<organism evidence="2 3">
    <name type="scientific">Psychromarinibacter sediminicola</name>
    <dbReference type="NCBI Taxonomy" id="3033385"/>
    <lineage>
        <taxon>Bacteria</taxon>
        <taxon>Pseudomonadati</taxon>
        <taxon>Pseudomonadota</taxon>
        <taxon>Alphaproteobacteria</taxon>
        <taxon>Rhodobacterales</taxon>
        <taxon>Paracoccaceae</taxon>
        <taxon>Psychromarinibacter</taxon>
    </lineage>
</organism>
<keyword evidence="3" id="KW-1185">Reference proteome</keyword>
<comment type="similarity">
    <text evidence="1">Belongs to the FldB/FldC dehydratase alpha/beta subunit family.</text>
</comment>
<dbReference type="AlphaFoldDB" id="A0AAE3NN34"/>
<evidence type="ECO:0000313" key="3">
    <source>
        <dbReference type="Proteomes" id="UP001220964"/>
    </source>
</evidence>
<dbReference type="Pfam" id="PF06050">
    <property type="entry name" value="HGD-D"/>
    <property type="match status" value="1"/>
</dbReference>
<dbReference type="Proteomes" id="UP001220964">
    <property type="component" value="Unassembled WGS sequence"/>
</dbReference>
<proteinExistence type="inferred from homology"/>
<protein>
    <submittedName>
        <fullName evidence="2">2-hydroxyacyl-CoA dehydratase family protein</fullName>
    </submittedName>
</protein>
<evidence type="ECO:0000256" key="1">
    <source>
        <dbReference type="ARBA" id="ARBA00005806"/>
    </source>
</evidence>
<evidence type="ECO:0000313" key="2">
    <source>
        <dbReference type="EMBL" id="MDF0599301.1"/>
    </source>
</evidence>